<dbReference type="SUPFAM" id="SSF47473">
    <property type="entry name" value="EF-hand"/>
    <property type="match status" value="1"/>
</dbReference>
<feature type="compositionally biased region" description="Low complexity" evidence="1">
    <location>
        <begin position="95"/>
        <end position="105"/>
    </location>
</feature>
<dbReference type="InterPro" id="IPR002048">
    <property type="entry name" value="EF_hand_dom"/>
</dbReference>
<feature type="region of interest" description="Disordered" evidence="1">
    <location>
        <begin position="79"/>
        <end position="105"/>
    </location>
</feature>
<protein>
    <recommendedName>
        <fullName evidence="2">EF-hand domain-containing protein</fullName>
    </recommendedName>
</protein>
<feature type="compositionally biased region" description="Pro residues" evidence="1">
    <location>
        <begin position="84"/>
        <end position="94"/>
    </location>
</feature>
<organism evidence="3">
    <name type="scientific">hydrocarbon metagenome</name>
    <dbReference type="NCBI Taxonomy" id="938273"/>
    <lineage>
        <taxon>unclassified sequences</taxon>
        <taxon>metagenomes</taxon>
        <taxon>ecological metagenomes</taxon>
    </lineage>
</organism>
<dbReference type="PROSITE" id="PS00018">
    <property type="entry name" value="EF_HAND_1"/>
    <property type="match status" value="1"/>
</dbReference>
<dbReference type="EMBL" id="LNQE01000342">
    <property type="protein sequence ID" value="KUG27303.1"/>
    <property type="molecule type" value="Genomic_DNA"/>
</dbReference>
<accession>A0A0W8G2B6</accession>
<dbReference type="InterPro" id="IPR018247">
    <property type="entry name" value="EF_Hand_1_Ca_BS"/>
</dbReference>
<dbReference type="PROSITE" id="PS51257">
    <property type="entry name" value="PROKAR_LIPOPROTEIN"/>
    <property type="match status" value="1"/>
</dbReference>
<dbReference type="PROSITE" id="PS50222">
    <property type="entry name" value="EF_HAND_2"/>
    <property type="match status" value="1"/>
</dbReference>
<dbReference type="GO" id="GO:0005509">
    <property type="term" value="F:calcium ion binding"/>
    <property type="evidence" value="ECO:0007669"/>
    <property type="project" value="InterPro"/>
</dbReference>
<evidence type="ECO:0000313" key="3">
    <source>
        <dbReference type="EMBL" id="KUG27303.1"/>
    </source>
</evidence>
<sequence length="105" mass="11178">MAKIMISVTVLLALLTAGCGRDEEKSFGRVDLNKDGKVIFEEGVIAYPDLTIEEFRLYDKDGGGALSGEEYEVFVIARKSGTPPVRPEPQPQPPAGQAAGVGARA</sequence>
<dbReference type="AlphaFoldDB" id="A0A0W8G2B6"/>
<dbReference type="Pfam" id="PF13202">
    <property type="entry name" value="EF-hand_5"/>
    <property type="match status" value="2"/>
</dbReference>
<comment type="caution">
    <text evidence="3">The sequence shown here is derived from an EMBL/GenBank/DDBJ whole genome shotgun (WGS) entry which is preliminary data.</text>
</comment>
<dbReference type="InterPro" id="IPR011992">
    <property type="entry name" value="EF-hand-dom_pair"/>
</dbReference>
<proteinExistence type="predicted"/>
<dbReference type="Gene3D" id="1.10.238.10">
    <property type="entry name" value="EF-hand"/>
    <property type="match status" value="1"/>
</dbReference>
<reference evidence="3" key="1">
    <citation type="journal article" date="2015" name="Proc. Natl. Acad. Sci. U.S.A.">
        <title>Networks of energetic and metabolic interactions define dynamics in microbial communities.</title>
        <authorList>
            <person name="Embree M."/>
            <person name="Liu J.K."/>
            <person name="Al-Bassam M.M."/>
            <person name="Zengler K."/>
        </authorList>
    </citation>
    <scope>NUCLEOTIDE SEQUENCE</scope>
</reference>
<feature type="domain" description="EF-hand" evidence="2">
    <location>
        <begin position="55"/>
        <end position="81"/>
    </location>
</feature>
<evidence type="ECO:0000259" key="2">
    <source>
        <dbReference type="PROSITE" id="PS50222"/>
    </source>
</evidence>
<evidence type="ECO:0000256" key="1">
    <source>
        <dbReference type="SAM" id="MobiDB-lite"/>
    </source>
</evidence>
<name>A0A0W8G2B6_9ZZZZ</name>
<gene>
    <name evidence="3" type="ORF">ASZ90_002832</name>
</gene>